<dbReference type="GO" id="GO:0005655">
    <property type="term" value="C:nucleolar ribonuclease P complex"/>
    <property type="evidence" value="ECO:0007669"/>
    <property type="project" value="InterPro"/>
</dbReference>
<comment type="caution">
    <text evidence="3">The sequence shown here is derived from an EMBL/GenBank/DDBJ whole genome shotgun (WGS) entry which is preliminary data.</text>
</comment>
<name>A0A7J6X5V6_THATH</name>
<dbReference type="AlphaFoldDB" id="A0A7J6X5V6"/>
<organism evidence="3 4">
    <name type="scientific">Thalictrum thalictroides</name>
    <name type="common">Rue-anemone</name>
    <name type="synonym">Anemone thalictroides</name>
    <dbReference type="NCBI Taxonomy" id="46969"/>
    <lineage>
        <taxon>Eukaryota</taxon>
        <taxon>Viridiplantae</taxon>
        <taxon>Streptophyta</taxon>
        <taxon>Embryophyta</taxon>
        <taxon>Tracheophyta</taxon>
        <taxon>Spermatophyta</taxon>
        <taxon>Magnoliopsida</taxon>
        <taxon>Ranunculales</taxon>
        <taxon>Ranunculaceae</taxon>
        <taxon>Thalictroideae</taxon>
        <taxon>Thalictrum</taxon>
    </lineage>
</organism>
<dbReference type="Pfam" id="PF06978">
    <property type="entry name" value="POP1_N"/>
    <property type="match status" value="1"/>
</dbReference>
<protein>
    <submittedName>
        <fullName evidence="3">Ribonucleases P/MRP protein subunit POP1-like</fullName>
    </submittedName>
</protein>
<feature type="domain" description="Pop1 N-terminal" evidence="2">
    <location>
        <begin position="51"/>
        <end position="182"/>
    </location>
</feature>
<feature type="compositionally biased region" description="Basic residues" evidence="1">
    <location>
        <begin position="93"/>
        <end position="106"/>
    </location>
</feature>
<dbReference type="Proteomes" id="UP000554482">
    <property type="component" value="Unassembled WGS sequence"/>
</dbReference>
<keyword evidence="4" id="KW-1185">Reference proteome</keyword>
<sequence length="198" mass="22899">MLRERRIKKIPTYALPPPGVKVQAFAESRAPELQSLHSVISSRLDNNFKSQQNKRRRTTGFNNRSKSKKRPRLNNNKGLLGTLMSDKEEEDKKKKKLPRRIRRRIELRKNPESGFSTSGDGTKRLRIHLWLAKRFSMSKLWGYYLPLGLPGRGKGSRALLKWYKHGALIHDASYNTAVQLEGLFVVNLENGFGAYPWR</sequence>
<dbReference type="PANTHER" id="PTHR22731">
    <property type="entry name" value="RIBONUCLEASES P/MRP PROTEIN SUBUNIT POP1"/>
    <property type="match status" value="1"/>
</dbReference>
<dbReference type="InterPro" id="IPR009723">
    <property type="entry name" value="Pop1_N"/>
</dbReference>
<evidence type="ECO:0000256" key="1">
    <source>
        <dbReference type="SAM" id="MobiDB-lite"/>
    </source>
</evidence>
<proteinExistence type="predicted"/>
<dbReference type="GO" id="GO:0000172">
    <property type="term" value="C:ribonuclease MRP complex"/>
    <property type="evidence" value="ECO:0007669"/>
    <property type="project" value="InterPro"/>
</dbReference>
<feature type="region of interest" description="Disordered" evidence="1">
    <location>
        <begin position="44"/>
        <end position="106"/>
    </location>
</feature>
<evidence type="ECO:0000313" key="3">
    <source>
        <dbReference type="EMBL" id="KAF5205131.1"/>
    </source>
</evidence>
<dbReference type="OrthoDB" id="442863at2759"/>
<gene>
    <name evidence="3" type="ORF">FRX31_005282</name>
</gene>
<dbReference type="GO" id="GO:0001682">
    <property type="term" value="P:tRNA 5'-leader removal"/>
    <property type="evidence" value="ECO:0007669"/>
    <property type="project" value="InterPro"/>
</dbReference>
<dbReference type="PANTHER" id="PTHR22731:SF3">
    <property type="entry name" value="RIBONUCLEASES P_MRP PROTEIN SUBUNIT POP1"/>
    <property type="match status" value="1"/>
</dbReference>
<dbReference type="InterPro" id="IPR039182">
    <property type="entry name" value="Pop1"/>
</dbReference>
<evidence type="ECO:0000313" key="4">
    <source>
        <dbReference type="Proteomes" id="UP000554482"/>
    </source>
</evidence>
<dbReference type="EMBL" id="JABWDY010004483">
    <property type="protein sequence ID" value="KAF5205131.1"/>
    <property type="molecule type" value="Genomic_DNA"/>
</dbReference>
<reference evidence="3 4" key="1">
    <citation type="submission" date="2020-06" db="EMBL/GenBank/DDBJ databases">
        <title>Transcriptomic and genomic resources for Thalictrum thalictroides and T. hernandezii: Facilitating candidate gene discovery in an emerging model plant lineage.</title>
        <authorList>
            <person name="Arias T."/>
            <person name="Riano-Pachon D.M."/>
            <person name="Di Stilio V.S."/>
        </authorList>
    </citation>
    <scope>NUCLEOTIDE SEQUENCE [LARGE SCALE GENOMIC DNA]</scope>
    <source>
        <strain evidence="4">cv. WT478/WT964</strain>
        <tissue evidence="3">Leaves</tissue>
    </source>
</reference>
<accession>A0A7J6X5V6</accession>
<evidence type="ECO:0000259" key="2">
    <source>
        <dbReference type="Pfam" id="PF06978"/>
    </source>
</evidence>